<keyword evidence="2" id="KW-1185">Reference proteome</keyword>
<organism evidence="1 2">
    <name type="scientific">Punica granatum</name>
    <name type="common">Pomegranate</name>
    <dbReference type="NCBI Taxonomy" id="22663"/>
    <lineage>
        <taxon>Eukaryota</taxon>
        <taxon>Viridiplantae</taxon>
        <taxon>Streptophyta</taxon>
        <taxon>Embryophyta</taxon>
        <taxon>Tracheophyta</taxon>
        <taxon>Spermatophyta</taxon>
        <taxon>Magnoliopsida</taxon>
        <taxon>eudicotyledons</taxon>
        <taxon>Gunneridae</taxon>
        <taxon>Pentapetalae</taxon>
        <taxon>rosids</taxon>
        <taxon>malvids</taxon>
        <taxon>Myrtales</taxon>
        <taxon>Lythraceae</taxon>
        <taxon>Punica</taxon>
    </lineage>
</organism>
<evidence type="ECO:0000313" key="2">
    <source>
        <dbReference type="Proteomes" id="UP000233551"/>
    </source>
</evidence>
<dbReference type="Proteomes" id="UP000233551">
    <property type="component" value="Unassembled WGS sequence"/>
</dbReference>
<gene>
    <name evidence="1" type="ORF">CRG98_041869</name>
</gene>
<evidence type="ECO:0000313" key="1">
    <source>
        <dbReference type="EMBL" id="PKI37752.1"/>
    </source>
</evidence>
<protein>
    <submittedName>
        <fullName evidence="1">Uncharacterized protein</fullName>
    </submittedName>
</protein>
<dbReference type="EMBL" id="PGOL01004333">
    <property type="protein sequence ID" value="PKI37752.1"/>
    <property type="molecule type" value="Genomic_DNA"/>
</dbReference>
<name>A0A2I0I1D6_PUNGR</name>
<dbReference type="AlphaFoldDB" id="A0A2I0I1D6"/>
<proteinExistence type="predicted"/>
<sequence>MACNGFFITMVNSCFSDKSTLSPSMALHSNAHTKFAKKSSPLCTSSTSLICRSSRRSPKHIKTRRQNIAYWKWSTARTAVLGPAALSRSSRMAVDVVSVPPLRNSEQRLTISASVSFRFPSSGGSSRFSKVST</sequence>
<comment type="caution">
    <text evidence="1">The sequence shown here is derived from an EMBL/GenBank/DDBJ whole genome shotgun (WGS) entry which is preliminary data.</text>
</comment>
<accession>A0A2I0I1D6</accession>
<reference evidence="1 2" key="1">
    <citation type="submission" date="2017-11" db="EMBL/GenBank/DDBJ databases">
        <title>De-novo sequencing of pomegranate (Punica granatum L.) genome.</title>
        <authorList>
            <person name="Akparov Z."/>
            <person name="Amiraslanov A."/>
            <person name="Hajiyeva S."/>
            <person name="Abbasov M."/>
            <person name="Kaur K."/>
            <person name="Hamwieh A."/>
            <person name="Solovyev V."/>
            <person name="Salamov A."/>
            <person name="Braich B."/>
            <person name="Kosarev P."/>
            <person name="Mahmoud A."/>
            <person name="Hajiyev E."/>
            <person name="Babayeva S."/>
            <person name="Izzatullayeva V."/>
            <person name="Mammadov A."/>
            <person name="Mammadov A."/>
            <person name="Sharifova S."/>
            <person name="Ojaghi J."/>
            <person name="Eynullazada K."/>
            <person name="Bayramov B."/>
            <person name="Abdulazimova A."/>
            <person name="Shahmuradov I."/>
        </authorList>
    </citation>
    <scope>NUCLEOTIDE SEQUENCE [LARGE SCALE GENOMIC DNA]</scope>
    <source>
        <strain evidence="2">cv. AG2017</strain>
        <tissue evidence="1">Leaf</tissue>
    </source>
</reference>